<dbReference type="Proteomes" id="UP000050424">
    <property type="component" value="Unassembled WGS sequence"/>
</dbReference>
<evidence type="ECO:0000256" key="1">
    <source>
        <dbReference type="SAM" id="MobiDB-lite"/>
    </source>
</evidence>
<organism evidence="2 3">
    <name type="scientific">Neonectria ditissima</name>
    <dbReference type="NCBI Taxonomy" id="78410"/>
    <lineage>
        <taxon>Eukaryota</taxon>
        <taxon>Fungi</taxon>
        <taxon>Dikarya</taxon>
        <taxon>Ascomycota</taxon>
        <taxon>Pezizomycotina</taxon>
        <taxon>Sordariomycetes</taxon>
        <taxon>Hypocreomycetidae</taxon>
        <taxon>Hypocreales</taxon>
        <taxon>Nectriaceae</taxon>
        <taxon>Neonectria</taxon>
    </lineage>
</organism>
<proteinExistence type="predicted"/>
<feature type="region of interest" description="Disordered" evidence="1">
    <location>
        <begin position="928"/>
        <end position="948"/>
    </location>
</feature>
<reference evidence="2 3" key="1">
    <citation type="submission" date="2015-09" db="EMBL/GenBank/DDBJ databases">
        <title>Draft genome of a European isolate of the apple canker pathogen Neonectria ditissima.</title>
        <authorList>
            <person name="Gomez-Cortecero A."/>
            <person name="Harrison R.J."/>
            <person name="Armitage A.D."/>
        </authorList>
    </citation>
    <scope>NUCLEOTIDE SEQUENCE [LARGE SCALE GENOMIC DNA]</scope>
    <source>
        <strain evidence="2 3">R09/05</strain>
    </source>
</reference>
<comment type="caution">
    <text evidence="2">The sequence shown here is derived from an EMBL/GenBank/DDBJ whole genome shotgun (WGS) entry which is preliminary data.</text>
</comment>
<name>A0A0P7B618_9HYPO</name>
<feature type="region of interest" description="Disordered" evidence="1">
    <location>
        <begin position="1018"/>
        <end position="1044"/>
    </location>
</feature>
<dbReference type="OrthoDB" id="2992173at2759"/>
<dbReference type="STRING" id="78410.A0A0P7B618"/>
<protein>
    <submittedName>
        <fullName evidence="2">Uncharacterized protein</fullName>
    </submittedName>
</protein>
<feature type="region of interest" description="Disordered" evidence="1">
    <location>
        <begin position="115"/>
        <end position="156"/>
    </location>
</feature>
<gene>
    <name evidence="2" type="ORF">AK830_g5113</name>
</gene>
<accession>A0A0P7B618</accession>
<sequence>MDPKEPIPQAVAIPMKLDAFILNKAVCGGSSESPKDDQNKKHAKIAPISQPNYTFLRFERSMVQNDILNFTDLHKTGPARFNRRFTDLGTGETFPGRQGVYIHWIVPKPYRSGSTLSQDSKMRNQCAKRQGFRATTAPDDDPVPTPDLDNSHAPSFNPAPTRWLVIRKVEECSPPTALPKVDGWVVESDRRRQLDDIPTEGVDLQADFAPFLFLDESKDTKDLDDQDLRQQAEVFIGHKENASGWEETAGPGKSNIHQRVSLNLLNSSNQLFPDYQPHNSNVFSIIDPIHDDVKEARMSYYIVGWHSLAGDDPFGNLTSTGSVTRAERLKALNMALSKLIDTKKPEILSWLECKDPTRVVCHGAMYNVVWKLDEKPENVPADMFFDKLHVDKAVSVGTTPLHAILTHVKSRNPPVANVDNSANVPVENLERDLIMIEKFLHARDDGVDALDEAEDAVYNWNYSRSHGGSRYFLGGSDDNTDPKAGTKKPTKPDQKYIDAVVRINLEQRYIDLIDRQMLVRQWELFAFWWQYMSDLEAPDTLKTKRLVEGMQGEIRTLKELRTEANGKIKKDLALLPKGLAKPGVLPAFNAARDPTMLVSGIESGWPYDYLENLQVRLDTQLYVPQNETGLWGDLPEFVSKLDLPDAVKGAAMMLVGEFEALNPTSVKTMERTEYITPLYHDIDKAHALKDGTYPWRDRWENSQAWFPLFIEWIGEYTHIPCDEKTKYWTLDHRTAWKSPNSKLCYGISSDTELSEKGLDDKRTISGRVLSYLPEGLLKPEQEEELQNHLHELTFLSSPLSGFTDHLLTRVQGNHIKPSLRTTDRETGDSQVTPFTAAIEVGKLAGFGMEALSDMGIQTDLTPYASLVPYLDPKHCPFKPVTHGQFRFTGLNIIDKFGQAIHAIDPEPLKEDDGPEPLYPCVSEYYVPQPSPKNPNQANTVVKEDGKGNQYTQMPPSINQPTRLNLDFVDYFPEDGGWRPLTEWDDVDNYMWGWVLPNYVDNGIQLFLPDGTFFREIRRGGPKRTTKSNKWLPFEPPPSDPSSTGNIRQLKKLADALGDEGYLDSFMGMLTASSDTLAAPPSAYSEFLSSLVGRPLALVKAGYSLELATAPLKNTSTLKLGKDGKPIPPDLSLEDYVFRIQFGHSSRVYDGLVGYFLPQSTPSAGDTLDLTNIYTHFVPVSMNDTTTGAGHPTPNLQYIAPSNYPCLSPFFIDPIASSGSYTRELNKELKPIGLIIDPFTPLHAFTGLLPVAKLQLPAWTWQTALGRMTAFFHAGPLIMTADVPNYNGKYGLGKKYDLAKDQEVLPGRGVSIPGVGVGDWAWLQPYDCDGGSGCEDGQQGDDDDQKTKFMALGILNGGQVTVTEVNPPEGCTNDYAEMGGDVQWGPEGKVPSMIRHYDIEGPAKPLFAMQSRTEEALALFEARSHEFFIRAPSCRQYVCSPVSQDSSPNPEIAEG</sequence>
<keyword evidence="3" id="KW-1185">Reference proteome</keyword>
<evidence type="ECO:0000313" key="3">
    <source>
        <dbReference type="Proteomes" id="UP000050424"/>
    </source>
</evidence>
<dbReference type="EMBL" id="LKCW01000065">
    <property type="protein sequence ID" value="KPM41414.1"/>
    <property type="molecule type" value="Genomic_DNA"/>
</dbReference>
<evidence type="ECO:0000313" key="2">
    <source>
        <dbReference type="EMBL" id="KPM41414.1"/>
    </source>
</evidence>